<dbReference type="EMBL" id="QRBF01000003">
    <property type="protein sequence ID" value="RDS84060.1"/>
    <property type="molecule type" value="Genomic_DNA"/>
</dbReference>
<evidence type="ECO:0000313" key="1">
    <source>
        <dbReference type="EMBL" id="RDS84060.1"/>
    </source>
</evidence>
<dbReference type="Proteomes" id="UP000255334">
    <property type="component" value="Unassembled WGS sequence"/>
</dbReference>
<comment type="caution">
    <text evidence="1">The sequence shown here is derived from an EMBL/GenBank/DDBJ whole genome shotgun (WGS) entry which is preliminary data.</text>
</comment>
<sequence>MKFETMVLRSLFVACVLVCGLILAGMITAKPTPVQLANSNRVSALFASAPATCALPVAGEIACIRIVG</sequence>
<protein>
    <submittedName>
        <fullName evidence="1">Uncharacterized protein</fullName>
    </submittedName>
</protein>
<accession>A0A370X714</accession>
<keyword evidence="2" id="KW-1185">Reference proteome</keyword>
<dbReference type="OrthoDB" id="5958178at2"/>
<dbReference type="AlphaFoldDB" id="A0A370X714"/>
<evidence type="ECO:0000313" key="2">
    <source>
        <dbReference type="Proteomes" id="UP000255334"/>
    </source>
</evidence>
<gene>
    <name evidence="1" type="ORF">DWU99_09835</name>
</gene>
<name>A0A370X714_9GAMM</name>
<organism evidence="1 2">
    <name type="scientific">Dyella psychrodurans</name>
    <dbReference type="NCBI Taxonomy" id="1927960"/>
    <lineage>
        <taxon>Bacteria</taxon>
        <taxon>Pseudomonadati</taxon>
        <taxon>Pseudomonadota</taxon>
        <taxon>Gammaproteobacteria</taxon>
        <taxon>Lysobacterales</taxon>
        <taxon>Rhodanobacteraceae</taxon>
        <taxon>Dyella</taxon>
    </lineage>
</organism>
<dbReference type="RefSeq" id="WP_115477861.1">
    <property type="nucleotide sequence ID" value="NZ_QRBF01000003.1"/>
</dbReference>
<proteinExistence type="predicted"/>
<reference evidence="1 2" key="1">
    <citation type="submission" date="2018-07" db="EMBL/GenBank/DDBJ databases">
        <title>Dyella monticola sp. nov. and Dyella psychrodurans sp. nov. isolated from monsoon evergreen broad-leaved forest soil of Dinghu Mountain, China.</title>
        <authorList>
            <person name="Gao Z."/>
            <person name="Qiu L."/>
        </authorList>
    </citation>
    <scope>NUCLEOTIDE SEQUENCE [LARGE SCALE GENOMIC DNA]</scope>
    <source>
        <strain evidence="1 2">4MSK11</strain>
    </source>
</reference>